<feature type="region of interest" description="Disordered" evidence="1">
    <location>
        <begin position="21"/>
        <end position="148"/>
    </location>
</feature>
<dbReference type="Proteomes" id="UP000008141">
    <property type="component" value="Unassembled WGS sequence"/>
</dbReference>
<gene>
    <name evidence="2" type="ORF">CHLNCDRAFT_141947</name>
</gene>
<evidence type="ECO:0000313" key="2">
    <source>
        <dbReference type="EMBL" id="EFN57902.1"/>
    </source>
</evidence>
<keyword evidence="3" id="KW-1185">Reference proteome</keyword>
<reference evidence="2 3" key="1">
    <citation type="journal article" date="2010" name="Plant Cell">
        <title>The Chlorella variabilis NC64A genome reveals adaptation to photosymbiosis, coevolution with viruses, and cryptic sex.</title>
        <authorList>
            <person name="Blanc G."/>
            <person name="Duncan G."/>
            <person name="Agarkova I."/>
            <person name="Borodovsky M."/>
            <person name="Gurnon J."/>
            <person name="Kuo A."/>
            <person name="Lindquist E."/>
            <person name="Lucas S."/>
            <person name="Pangilinan J."/>
            <person name="Polle J."/>
            <person name="Salamov A."/>
            <person name="Terry A."/>
            <person name="Yamada T."/>
            <person name="Dunigan D.D."/>
            <person name="Grigoriev I.V."/>
            <person name="Claverie J.M."/>
            <person name="Van Etten J.L."/>
        </authorList>
    </citation>
    <scope>NUCLEOTIDE SEQUENCE [LARGE SCALE GENOMIC DNA]</scope>
    <source>
        <strain evidence="2 3">NC64A</strain>
    </source>
</reference>
<proteinExistence type="predicted"/>
<dbReference type="KEGG" id="cvr:CHLNCDRAFT_141947"/>
<feature type="compositionally biased region" description="Polar residues" evidence="1">
    <location>
        <begin position="271"/>
        <end position="282"/>
    </location>
</feature>
<evidence type="ECO:0000256" key="1">
    <source>
        <dbReference type="SAM" id="MobiDB-lite"/>
    </source>
</evidence>
<dbReference type="EMBL" id="GL433838">
    <property type="protein sequence ID" value="EFN57902.1"/>
    <property type="molecule type" value="Genomic_DNA"/>
</dbReference>
<feature type="compositionally biased region" description="Low complexity" evidence="1">
    <location>
        <begin position="238"/>
        <end position="248"/>
    </location>
</feature>
<sequence>MLAHESGAPQLVRQLDLDEAAAPAAVGAEDTSLPAQSPAAPTAHPPRQAPPASPPGAPSSSAGAQQVLSPTNGRQPGASRRESLGTSADKQAAAAAATTVRRRRTGVAFADPPASILRRPRPQEQQQEQRWAAGGEQPSQQLHGGVDVEELARRLEALGLATQRQQQQLEQRDAEIAQLREQLQQTAQVQAPQGAVRRRAARLQPPQLPGSLESPTDSEASDVVPAAGYRRTRRPVHLSSSDSSSEGGLDSEEDCDSAAPRLRQRPFRPSNLASRNGTTQPATAPDPRRQQQSGRTGAAAAPSGRQLLPPGSRTPSALLMSNGELLHMPWDVVYAVVEDQNWQHALSVKVEPRGGTLGPLEKPVQLDPEKEFWVSSESPNLSVLAALPTLGSQKPCLKPTRMALKLHLVSWQAALGGVEDAATEEVFAFEARYSSSAGGQQVMKVARISALAKWSARSALADGFSLYSFVDPLAATALYEVARIVVLARQGEEVWSQLEEQGKLQIQIFSVDFFGSTASGQHAVARR</sequence>
<dbReference type="AlphaFoldDB" id="E1Z7D8"/>
<dbReference type="GeneID" id="17357792"/>
<evidence type="ECO:0000313" key="3">
    <source>
        <dbReference type="Proteomes" id="UP000008141"/>
    </source>
</evidence>
<dbReference type="RefSeq" id="XP_005850004.1">
    <property type="nucleotide sequence ID" value="XM_005849942.1"/>
</dbReference>
<name>E1Z7D8_CHLVA</name>
<feature type="compositionally biased region" description="Low complexity" evidence="1">
    <location>
        <begin position="183"/>
        <end position="195"/>
    </location>
</feature>
<dbReference type="InParanoid" id="E1Z7D8"/>
<feature type="region of interest" description="Disordered" evidence="1">
    <location>
        <begin position="183"/>
        <end position="316"/>
    </location>
</feature>
<feature type="compositionally biased region" description="Pro residues" evidence="1">
    <location>
        <begin position="43"/>
        <end position="57"/>
    </location>
</feature>
<accession>E1Z7D8</accession>
<organism evidence="3">
    <name type="scientific">Chlorella variabilis</name>
    <name type="common">Green alga</name>
    <dbReference type="NCBI Taxonomy" id="554065"/>
    <lineage>
        <taxon>Eukaryota</taxon>
        <taxon>Viridiplantae</taxon>
        <taxon>Chlorophyta</taxon>
        <taxon>core chlorophytes</taxon>
        <taxon>Trebouxiophyceae</taxon>
        <taxon>Chlorellales</taxon>
        <taxon>Chlorellaceae</taxon>
        <taxon>Chlorella clade</taxon>
        <taxon>Chlorella</taxon>
    </lineage>
</organism>
<protein>
    <submittedName>
        <fullName evidence="2">Uncharacterized protein</fullName>
    </submittedName>
</protein>